<proteinExistence type="inferred from homology"/>
<protein>
    <recommendedName>
        <fullName evidence="11">MBD domain-containing protein</fullName>
    </recommendedName>
</protein>
<gene>
    <name evidence="12" type="ORF">JRO89_XS13G0126600</name>
</gene>
<evidence type="ECO:0000313" key="12">
    <source>
        <dbReference type="EMBL" id="KAH7550056.1"/>
    </source>
</evidence>
<feature type="region of interest" description="Disordered" evidence="10">
    <location>
        <begin position="50"/>
        <end position="103"/>
    </location>
</feature>
<evidence type="ECO:0000256" key="10">
    <source>
        <dbReference type="SAM" id="MobiDB-lite"/>
    </source>
</evidence>
<evidence type="ECO:0000256" key="8">
    <source>
        <dbReference type="ARBA" id="ARBA00023242"/>
    </source>
</evidence>
<dbReference type="SUPFAM" id="SSF51351">
    <property type="entry name" value="Triosephosphate isomerase (TIM)"/>
    <property type="match status" value="1"/>
</dbReference>
<dbReference type="InterPro" id="IPR013785">
    <property type="entry name" value="Aldolase_TIM"/>
</dbReference>
<dbReference type="Gene3D" id="3.20.20.70">
    <property type="entry name" value="Aldolase class I"/>
    <property type="match status" value="2"/>
</dbReference>
<organism evidence="12 13">
    <name type="scientific">Xanthoceras sorbifolium</name>
    <dbReference type="NCBI Taxonomy" id="99658"/>
    <lineage>
        <taxon>Eukaryota</taxon>
        <taxon>Viridiplantae</taxon>
        <taxon>Streptophyta</taxon>
        <taxon>Embryophyta</taxon>
        <taxon>Tracheophyta</taxon>
        <taxon>Spermatophyta</taxon>
        <taxon>Magnoliopsida</taxon>
        <taxon>eudicotyledons</taxon>
        <taxon>Gunneridae</taxon>
        <taxon>Pentapetalae</taxon>
        <taxon>rosids</taxon>
        <taxon>malvids</taxon>
        <taxon>Sapindales</taxon>
        <taxon>Sapindaceae</taxon>
        <taxon>Xanthoceroideae</taxon>
        <taxon>Xanthoceras</taxon>
    </lineage>
</organism>
<dbReference type="InterPro" id="IPR001739">
    <property type="entry name" value="Methyl_CpG_DNA-bd"/>
</dbReference>
<keyword evidence="13" id="KW-1185">Reference proteome</keyword>
<comment type="subcellular location">
    <subcellularLocation>
        <location evidence="1">Nucleus</location>
    </subcellularLocation>
</comment>
<dbReference type="Pfam" id="PF01429">
    <property type="entry name" value="MBD"/>
    <property type="match status" value="1"/>
</dbReference>
<name>A0ABQ8H831_9ROSI</name>
<sequence>MAANNDSDQDDDVYCTLFYCDVVSDPDKAALKLALMEPVPPTLPFPPLPQTITPLEPSEFQLPPPLSKVSPAPPTPPPPPPPAFRSADHEVGENQEMAASRNENNIHPFWLPSDWEIKKKTRKNGVSAGNTDKYYHSPDGKIFRSRIAVEAYLSGEDTRRRYKNIATTEEVKKMVTTLNEAQVPSGDVVEIVVSPAFVFLPLVKSLVRSDFQVAAQNCGKRGPFNGEFIGDKVAYALCQGLKVVVVIGETLEERESGSTTAVVVAQTKAIADKISNWDNVVLSYKPAWAIGTGNVATPSQAQEVN</sequence>
<dbReference type="Gene3D" id="3.30.890.10">
    <property type="entry name" value="Methyl-cpg-binding Protein 2, Chain A"/>
    <property type="match status" value="1"/>
</dbReference>
<accession>A0ABQ8H831</accession>
<dbReference type="Pfam" id="PF00121">
    <property type="entry name" value="TIM"/>
    <property type="match status" value="2"/>
</dbReference>
<evidence type="ECO:0000256" key="5">
    <source>
        <dbReference type="ARBA" id="ARBA00023125"/>
    </source>
</evidence>
<evidence type="ECO:0000259" key="11">
    <source>
        <dbReference type="PROSITE" id="PS50982"/>
    </source>
</evidence>
<dbReference type="EMBL" id="JAFEMO010000013">
    <property type="protein sequence ID" value="KAH7550056.1"/>
    <property type="molecule type" value="Genomic_DNA"/>
</dbReference>
<evidence type="ECO:0000256" key="6">
    <source>
        <dbReference type="ARBA" id="ARBA00023163"/>
    </source>
</evidence>
<reference evidence="12 13" key="1">
    <citation type="submission" date="2021-02" db="EMBL/GenBank/DDBJ databases">
        <title>Plant Genome Project.</title>
        <authorList>
            <person name="Zhang R.-G."/>
        </authorList>
    </citation>
    <scope>NUCLEOTIDE SEQUENCE [LARGE SCALE GENOMIC DNA]</scope>
    <source>
        <tissue evidence="12">Leaves</tissue>
    </source>
</reference>
<dbReference type="Proteomes" id="UP000827721">
    <property type="component" value="Unassembled WGS sequence"/>
</dbReference>
<dbReference type="InterPro" id="IPR035990">
    <property type="entry name" value="TIM_sf"/>
</dbReference>
<keyword evidence="6" id="KW-0804">Transcription</keyword>
<keyword evidence="7" id="KW-0413">Isomerase</keyword>
<keyword evidence="4" id="KW-0805">Transcription regulation</keyword>
<comment type="subunit">
    <text evidence="3">Homodimer.</text>
</comment>
<dbReference type="CDD" id="cd00311">
    <property type="entry name" value="TIM"/>
    <property type="match status" value="1"/>
</dbReference>
<dbReference type="InterPro" id="IPR016177">
    <property type="entry name" value="DNA-bd_dom_sf"/>
</dbReference>
<evidence type="ECO:0000313" key="13">
    <source>
        <dbReference type="Proteomes" id="UP000827721"/>
    </source>
</evidence>
<evidence type="ECO:0000256" key="1">
    <source>
        <dbReference type="ARBA" id="ARBA00004123"/>
    </source>
</evidence>
<evidence type="ECO:0000256" key="2">
    <source>
        <dbReference type="ARBA" id="ARBA00007422"/>
    </source>
</evidence>
<keyword evidence="8" id="KW-0539">Nucleus</keyword>
<feature type="domain" description="MBD" evidence="11">
    <location>
        <begin position="101"/>
        <end position="174"/>
    </location>
</feature>
<comment type="pathway">
    <text evidence="9">Carbohydrate biosynthesis.</text>
</comment>
<dbReference type="SUPFAM" id="SSF54171">
    <property type="entry name" value="DNA-binding domain"/>
    <property type="match status" value="1"/>
</dbReference>
<dbReference type="PROSITE" id="PS51440">
    <property type="entry name" value="TIM_2"/>
    <property type="match status" value="1"/>
</dbReference>
<feature type="compositionally biased region" description="Pro residues" evidence="10">
    <location>
        <begin position="62"/>
        <end position="83"/>
    </location>
</feature>
<evidence type="ECO:0000256" key="4">
    <source>
        <dbReference type="ARBA" id="ARBA00023015"/>
    </source>
</evidence>
<dbReference type="InterPro" id="IPR000652">
    <property type="entry name" value="Triosephosphate_isomerase"/>
</dbReference>
<dbReference type="PANTHER" id="PTHR21139:SF37">
    <property type="entry name" value="OS01G0841600 PROTEIN"/>
    <property type="match status" value="1"/>
</dbReference>
<comment type="similarity">
    <text evidence="2">Belongs to the triosephosphate isomerase family.</text>
</comment>
<dbReference type="PANTHER" id="PTHR21139">
    <property type="entry name" value="TRIOSEPHOSPHATE ISOMERASE"/>
    <property type="match status" value="1"/>
</dbReference>
<evidence type="ECO:0000256" key="9">
    <source>
        <dbReference type="ARBA" id="ARBA00024331"/>
    </source>
</evidence>
<evidence type="ECO:0000256" key="7">
    <source>
        <dbReference type="ARBA" id="ARBA00023235"/>
    </source>
</evidence>
<dbReference type="PROSITE" id="PS50982">
    <property type="entry name" value="MBD"/>
    <property type="match status" value="1"/>
</dbReference>
<comment type="caution">
    <text evidence="12">The sequence shown here is derived from an EMBL/GenBank/DDBJ whole genome shotgun (WGS) entry which is preliminary data.</text>
</comment>
<keyword evidence="5" id="KW-0238">DNA-binding</keyword>
<evidence type="ECO:0000256" key="3">
    <source>
        <dbReference type="ARBA" id="ARBA00011738"/>
    </source>
</evidence>